<evidence type="ECO:0000256" key="1">
    <source>
        <dbReference type="HAMAP-Rule" id="MF_00612"/>
    </source>
</evidence>
<dbReference type="PANTHER" id="PTHR33747">
    <property type="entry name" value="UPF0225 PROTEIN SCO1677"/>
    <property type="match status" value="1"/>
</dbReference>
<organism evidence="4 5">
    <name type="scientific">Kitasatospora kifunensis</name>
    <name type="common">Streptomyces kifunensis</name>
    <dbReference type="NCBI Taxonomy" id="58351"/>
    <lineage>
        <taxon>Bacteria</taxon>
        <taxon>Bacillati</taxon>
        <taxon>Actinomycetota</taxon>
        <taxon>Actinomycetes</taxon>
        <taxon>Kitasatosporales</taxon>
        <taxon>Streptomycetaceae</taxon>
        <taxon>Kitasatospora</taxon>
    </lineage>
</organism>
<comment type="caution">
    <text evidence="4">The sequence shown here is derived from an EMBL/GenBank/DDBJ whole genome shotgun (WGS) entry which is preliminary data.</text>
</comment>
<sequence length="152" mass="16915">MSRRNTRPHPAKPAPAAPAAADGSAPCPCGLPSNYADCCRRLHHGLAQATTAEQLMRSRFSAFVVNDAAYLLRSWHPRTRPPVIDFDARLSWQRLEILDSTEGGPFHQEGTVEFVAHYVEQGISGRLHERSRFVRHEGAWVYLDGVITPTEA</sequence>
<evidence type="ECO:0000256" key="2">
    <source>
        <dbReference type="SAM" id="MobiDB-lite"/>
    </source>
</evidence>
<proteinExistence type="inferred from homology"/>
<dbReference type="InterPro" id="IPR032710">
    <property type="entry name" value="NTF2-like_dom_sf"/>
</dbReference>
<dbReference type="Proteomes" id="UP000540506">
    <property type="component" value="Unassembled WGS sequence"/>
</dbReference>
<evidence type="ECO:0000259" key="3">
    <source>
        <dbReference type="Pfam" id="PF17775"/>
    </source>
</evidence>
<accession>A0A7W7R7S9</accession>
<evidence type="ECO:0000313" key="5">
    <source>
        <dbReference type="Proteomes" id="UP000540506"/>
    </source>
</evidence>
<gene>
    <name evidence="4" type="ORF">FHR34_005996</name>
</gene>
<feature type="compositionally biased region" description="Basic residues" evidence="2">
    <location>
        <begin position="1"/>
        <end position="10"/>
    </location>
</feature>
<evidence type="ECO:0000313" key="4">
    <source>
        <dbReference type="EMBL" id="MBB4927003.1"/>
    </source>
</evidence>
<dbReference type="Gene3D" id="3.10.450.50">
    <property type="match status" value="1"/>
</dbReference>
<dbReference type="AlphaFoldDB" id="A0A7W7R7S9"/>
<dbReference type="PANTHER" id="PTHR33747:SF1">
    <property type="entry name" value="ADENYLATE CYCLASE-ASSOCIATED CAP C-TERMINAL DOMAIN-CONTAINING PROTEIN"/>
    <property type="match status" value="1"/>
</dbReference>
<dbReference type="Pfam" id="PF17775">
    <property type="entry name" value="YchJ_M-like"/>
    <property type="match status" value="1"/>
</dbReference>
<comment type="similarity">
    <text evidence="1">Belongs to the UPF0225 family.</text>
</comment>
<name>A0A7W7R7S9_KITKI</name>
<protein>
    <recommendedName>
        <fullName evidence="1">UPF0225 protein FHR34_005996</fullName>
    </recommendedName>
</protein>
<feature type="region of interest" description="Disordered" evidence="2">
    <location>
        <begin position="1"/>
        <end position="23"/>
    </location>
</feature>
<dbReference type="SUPFAM" id="SSF54427">
    <property type="entry name" value="NTF2-like"/>
    <property type="match status" value="1"/>
</dbReference>
<dbReference type="InterPro" id="IPR048469">
    <property type="entry name" value="YchJ-like_M"/>
</dbReference>
<dbReference type="RefSeq" id="WP_184940854.1">
    <property type="nucleotide sequence ID" value="NZ_JACHJV010000001.1"/>
</dbReference>
<dbReference type="InterPro" id="IPR023006">
    <property type="entry name" value="YchJ-like"/>
</dbReference>
<dbReference type="HAMAP" id="MF_00612">
    <property type="entry name" value="UPF0225"/>
    <property type="match status" value="1"/>
</dbReference>
<reference evidence="4 5" key="1">
    <citation type="submission" date="2020-08" db="EMBL/GenBank/DDBJ databases">
        <title>Sequencing the genomes of 1000 actinobacteria strains.</title>
        <authorList>
            <person name="Klenk H.-P."/>
        </authorList>
    </citation>
    <scope>NUCLEOTIDE SEQUENCE [LARGE SCALE GENOMIC DNA]</scope>
    <source>
        <strain evidence="4 5">DSM 41654</strain>
    </source>
</reference>
<keyword evidence="5" id="KW-1185">Reference proteome</keyword>
<feature type="domain" description="YchJ-like middle NTF2-like" evidence="3">
    <location>
        <begin position="51"/>
        <end position="145"/>
    </location>
</feature>
<dbReference type="EMBL" id="JACHJV010000001">
    <property type="protein sequence ID" value="MBB4927003.1"/>
    <property type="molecule type" value="Genomic_DNA"/>
</dbReference>